<keyword evidence="1" id="KW-1133">Transmembrane helix</keyword>
<keyword evidence="3" id="KW-1185">Reference proteome</keyword>
<proteinExistence type="predicted"/>
<name>A0A1E5LD90_9BACI</name>
<dbReference type="STRING" id="1305675.BFG57_17135"/>
<gene>
    <name evidence="2" type="ORF">BFG57_17135</name>
</gene>
<accession>A0A1E5LD90</accession>
<dbReference type="RefSeq" id="WP_069717951.1">
    <property type="nucleotide sequence ID" value="NZ_MJEH01000037.1"/>
</dbReference>
<keyword evidence="1" id="KW-0812">Transmembrane</keyword>
<evidence type="ECO:0000256" key="1">
    <source>
        <dbReference type="SAM" id="Phobius"/>
    </source>
</evidence>
<dbReference type="Proteomes" id="UP000095209">
    <property type="component" value="Unassembled WGS sequence"/>
</dbReference>
<dbReference type="OrthoDB" id="9973558at2"/>
<comment type="caution">
    <text evidence="2">The sequence shown here is derived from an EMBL/GenBank/DDBJ whole genome shotgun (WGS) entry which is preliminary data.</text>
</comment>
<evidence type="ECO:0000313" key="3">
    <source>
        <dbReference type="Proteomes" id="UP000095209"/>
    </source>
</evidence>
<organism evidence="2 3">
    <name type="scientific">Bacillus solimangrovi</name>
    <dbReference type="NCBI Taxonomy" id="1305675"/>
    <lineage>
        <taxon>Bacteria</taxon>
        <taxon>Bacillati</taxon>
        <taxon>Bacillota</taxon>
        <taxon>Bacilli</taxon>
        <taxon>Bacillales</taxon>
        <taxon>Bacillaceae</taxon>
        <taxon>Bacillus</taxon>
    </lineage>
</organism>
<reference evidence="2 3" key="1">
    <citation type="submission" date="2016-08" db="EMBL/GenBank/DDBJ databases">
        <title>Genome of Bacillus solimangrovi GH2-4.</title>
        <authorList>
            <person name="Lim S."/>
            <person name="Kim B.-C."/>
        </authorList>
    </citation>
    <scope>NUCLEOTIDE SEQUENCE [LARGE SCALE GENOMIC DNA]</scope>
    <source>
        <strain evidence="2 3">GH2-4</strain>
    </source>
</reference>
<dbReference type="EMBL" id="MJEH01000037">
    <property type="protein sequence ID" value="OEH92043.1"/>
    <property type="molecule type" value="Genomic_DNA"/>
</dbReference>
<sequence length="72" mass="8129">MREQIPRIVEQVAKVLEQSVKWIVLMILVVSSVSIIVFFQSNYFAEHLIARTVPLAIVIGCSSIAVSILFRK</sequence>
<feature type="transmembrane region" description="Helical" evidence="1">
    <location>
        <begin position="52"/>
        <end position="70"/>
    </location>
</feature>
<evidence type="ECO:0000313" key="2">
    <source>
        <dbReference type="EMBL" id="OEH92043.1"/>
    </source>
</evidence>
<feature type="transmembrane region" description="Helical" evidence="1">
    <location>
        <begin position="20"/>
        <end position="40"/>
    </location>
</feature>
<keyword evidence="1" id="KW-0472">Membrane</keyword>
<protein>
    <submittedName>
        <fullName evidence="2">Uncharacterized protein</fullName>
    </submittedName>
</protein>
<dbReference type="AlphaFoldDB" id="A0A1E5LD90"/>